<reference evidence="3" key="1">
    <citation type="submission" date="2016-11" db="UniProtKB">
        <authorList>
            <consortium name="WormBaseParasite"/>
        </authorList>
    </citation>
    <scope>IDENTIFICATION</scope>
</reference>
<accession>A0A1I8AF11</accession>
<evidence type="ECO:0000256" key="1">
    <source>
        <dbReference type="SAM" id="MobiDB-lite"/>
    </source>
</evidence>
<feature type="region of interest" description="Disordered" evidence="1">
    <location>
        <begin position="50"/>
        <end position="83"/>
    </location>
</feature>
<sequence>MSALELNREMAESVDAIETLSERNPLTNVMKLHLEEIKKCIERQRQVLERGGSVSASSSAASVAPEDQEDEPSAAPTGREHLPNQLIIKGLSEDKDDDEFVRNLLEKADRPSCLDCTVSRVGKADPQIKRYMLLAFESQVEAYGILQTLQSKGLIDSLGKGVSISRDMDREEQEKENIARKKVAAQNKEYKGTNTRYYYDRITFDVVRYMC</sequence>
<protein>
    <submittedName>
        <fullName evidence="3">RRM domain-containing protein</fullName>
    </submittedName>
</protein>
<organism evidence="2 3">
    <name type="scientific">Steinernema glaseri</name>
    <dbReference type="NCBI Taxonomy" id="37863"/>
    <lineage>
        <taxon>Eukaryota</taxon>
        <taxon>Metazoa</taxon>
        <taxon>Ecdysozoa</taxon>
        <taxon>Nematoda</taxon>
        <taxon>Chromadorea</taxon>
        <taxon>Rhabditida</taxon>
        <taxon>Tylenchina</taxon>
        <taxon>Panagrolaimomorpha</taxon>
        <taxon>Strongyloidoidea</taxon>
        <taxon>Steinernematidae</taxon>
        <taxon>Steinernema</taxon>
    </lineage>
</organism>
<dbReference type="WBParaSite" id="L893_g495.t1">
    <property type="protein sequence ID" value="L893_g495.t1"/>
    <property type="gene ID" value="L893_g495"/>
</dbReference>
<dbReference type="Proteomes" id="UP000095287">
    <property type="component" value="Unplaced"/>
</dbReference>
<evidence type="ECO:0000313" key="3">
    <source>
        <dbReference type="WBParaSite" id="L893_g495.t1"/>
    </source>
</evidence>
<proteinExistence type="predicted"/>
<keyword evidence="2" id="KW-1185">Reference proteome</keyword>
<evidence type="ECO:0000313" key="2">
    <source>
        <dbReference type="Proteomes" id="UP000095287"/>
    </source>
</evidence>
<feature type="compositionally biased region" description="Low complexity" evidence="1">
    <location>
        <begin position="53"/>
        <end position="64"/>
    </location>
</feature>
<name>A0A1I8AF11_9BILA</name>
<dbReference type="AlphaFoldDB" id="A0A1I8AF11"/>